<keyword evidence="4" id="KW-1185">Reference proteome</keyword>
<organism evidence="3 4">
    <name type="scientific">Ferrovibrio xuzhouensis</name>
    <dbReference type="NCBI Taxonomy" id="1576914"/>
    <lineage>
        <taxon>Bacteria</taxon>
        <taxon>Pseudomonadati</taxon>
        <taxon>Pseudomonadota</taxon>
        <taxon>Alphaproteobacteria</taxon>
        <taxon>Rhodospirillales</taxon>
        <taxon>Rhodospirillaceae</taxon>
        <taxon>Ferrovibrio</taxon>
    </lineage>
</organism>
<proteinExistence type="inferred from homology"/>
<dbReference type="Gene3D" id="3.40.50.12370">
    <property type="match status" value="1"/>
</dbReference>
<dbReference type="InterPro" id="IPR006016">
    <property type="entry name" value="UspA"/>
</dbReference>
<dbReference type="PRINTS" id="PR01438">
    <property type="entry name" value="UNVRSLSTRESS"/>
</dbReference>
<dbReference type="RefSeq" id="WP_379727991.1">
    <property type="nucleotide sequence ID" value="NZ_JBHRYJ010000003.1"/>
</dbReference>
<feature type="domain" description="UspA" evidence="2">
    <location>
        <begin position="158"/>
        <end position="276"/>
    </location>
</feature>
<dbReference type="CDD" id="cd00293">
    <property type="entry name" value="USP-like"/>
    <property type="match status" value="1"/>
</dbReference>
<evidence type="ECO:0000259" key="2">
    <source>
        <dbReference type="Pfam" id="PF00582"/>
    </source>
</evidence>
<dbReference type="SUPFAM" id="SSF52402">
    <property type="entry name" value="Adenine nucleotide alpha hydrolases-like"/>
    <property type="match status" value="2"/>
</dbReference>
<accession>A0ABV7VH15</accession>
<comment type="caution">
    <text evidence="3">The sequence shown here is derived from an EMBL/GenBank/DDBJ whole genome shotgun (WGS) entry which is preliminary data.</text>
</comment>
<evidence type="ECO:0000313" key="3">
    <source>
        <dbReference type="EMBL" id="MFC3676805.1"/>
    </source>
</evidence>
<dbReference type="Proteomes" id="UP001595711">
    <property type="component" value="Unassembled WGS sequence"/>
</dbReference>
<gene>
    <name evidence="3" type="ORF">ACFOOQ_14705</name>
</gene>
<dbReference type="PANTHER" id="PTHR46268:SF15">
    <property type="entry name" value="UNIVERSAL STRESS PROTEIN HP_0031"/>
    <property type="match status" value="1"/>
</dbReference>
<comment type="similarity">
    <text evidence="1">Belongs to the universal stress protein A family.</text>
</comment>
<evidence type="ECO:0000256" key="1">
    <source>
        <dbReference type="ARBA" id="ARBA00008791"/>
    </source>
</evidence>
<dbReference type="EMBL" id="JBHRYJ010000003">
    <property type="protein sequence ID" value="MFC3676805.1"/>
    <property type="molecule type" value="Genomic_DNA"/>
</dbReference>
<dbReference type="PANTHER" id="PTHR46268">
    <property type="entry name" value="STRESS RESPONSE PROTEIN NHAX"/>
    <property type="match status" value="1"/>
</dbReference>
<evidence type="ECO:0000313" key="4">
    <source>
        <dbReference type="Proteomes" id="UP001595711"/>
    </source>
</evidence>
<name>A0ABV7VH15_9PROT</name>
<protein>
    <submittedName>
        <fullName evidence="3">Universal stress protein</fullName>
    </submittedName>
</protein>
<dbReference type="InterPro" id="IPR006015">
    <property type="entry name" value="Universal_stress_UspA"/>
</dbReference>
<sequence>MSYRDIMVHLTLDPRNAERTRFAIGLARRFNARVSGLYTVPPPNVPYYMGEYIPTELIQKQMDEAQKASVAAREAFLATCSDAGIEHRWLASDLAPVEALRVMSRASDLVIVGQPDPSPADPATIPYGTDVLPQELALQAGRPVMTLPHTGPMAEAGRRILVAWNGKREAARAVHDALPLLRGAETVHLVTVAPEKKGRTPMAEIVELLERHGVKLEGAIVDGGAQKVGAALLSEAKARNADLMVMGAFGHSRLREMVFGGVTETVLGSLDLPVLLSN</sequence>
<reference evidence="4" key="1">
    <citation type="journal article" date="2019" name="Int. J. Syst. Evol. Microbiol.">
        <title>The Global Catalogue of Microorganisms (GCM) 10K type strain sequencing project: providing services to taxonomists for standard genome sequencing and annotation.</title>
        <authorList>
            <consortium name="The Broad Institute Genomics Platform"/>
            <consortium name="The Broad Institute Genome Sequencing Center for Infectious Disease"/>
            <person name="Wu L."/>
            <person name="Ma J."/>
        </authorList>
    </citation>
    <scope>NUCLEOTIDE SEQUENCE [LARGE SCALE GENOMIC DNA]</scope>
    <source>
        <strain evidence="4">KCTC 42182</strain>
    </source>
</reference>
<dbReference type="Pfam" id="PF00582">
    <property type="entry name" value="Usp"/>
    <property type="match status" value="1"/>
</dbReference>